<sequence>MIPLSQMTEHEQFLFSKEALEDAGEALRRKGFEEEGARYIGYVREMRGEQQTKEPSP</sequence>
<reference evidence="2" key="1">
    <citation type="journal article" date="2019" name="Int. J. Syst. Evol. Microbiol.">
        <title>The Global Catalogue of Microorganisms (GCM) 10K type strain sequencing project: providing services to taxonomists for standard genome sequencing and annotation.</title>
        <authorList>
            <consortium name="The Broad Institute Genomics Platform"/>
            <consortium name="The Broad Institute Genome Sequencing Center for Infectious Disease"/>
            <person name="Wu L."/>
            <person name="Ma J."/>
        </authorList>
    </citation>
    <scope>NUCLEOTIDE SEQUENCE [LARGE SCALE GENOMIC DNA]</scope>
    <source>
        <strain evidence="2">CCUG 2113</strain>
    </source>
</reference>
<proteinExistence type="predicted"/>
<dbReference type="EMBL" id="JBHSAJ010000037">
    <property type="protein sequence ID" value="MFC3935675.1"/>
    <property type="molecule type" value="Genomic_DNA"/>
</dbReference>
<protein>
    <submittedName>
        <fullName evidence="1">Uncharacterized protein</fullName>
    </submittedName>
</protein>
<accession>A0ABV8DBD7</accession>
<organism evidence="1 2">
    <name type="scientific">Acidovorax facilis</name>
    <dbReference type="NCBI Taxonomy" id="12917"/>
    <lineage>
        <taxon>Bacteria</taxon>
        <taxon>Pseudomonadati</taxon>
        <taxon>Pseudomonadota</taxon>
        <taxon>Betaproteobacteria</taxon>
        <taxon>Burkholderiales</taxon>
        <taxon>Comamonadaceae</taxon>
        <taxon>Acidovorax</taxon>
    </lineage>
</organism>
<evidence type="ECO:0000313" key="1">
    <source>
        <dbReference type="EMBL" id="MFC3935675.1"/>
    </source>
</evidence>
<dbReference type="RefSeq" id="WP_156358658.1">
    <property type="nucleotide sequence ID" value="NZ_JAMXAX010000009.1"/>
</dbReference>
<keyword evidence="2" id="KW-1185">Reference proteome</keyword>
<comment type="caution">
    <text evidence="1">The sequence shown here is derived from an EMBL/GenBank/DDBJ whole genome shotgun (WGS) entry which is preliminary data.</text>
</comment>
<gene>
    <name evidence="1" type="ORF">ACFOW3_13720</name>
</gene>
<evidence type="ECO:0000313" key="2">
    <source>
        <dbReference type="Proteomes" id="UP001595693"/>
    </source>
</evidence>
<dbReference type="Proteomes" id="UP001595693">
    <property type="component" value="Unassembled WGS sequence"/>
</dbReference>
<name>A0ABV8DBD7_9BURK</name>